<sequence>MEPCGKRLSGNTPCAARIIQTRRSSPSLEIENKTSDGLDTSNGPGADATRRKSGIDKVYFGVKEPGTFVRGSVGCRMLDEGGVEWEVVEGMEEEILSVAKAGHGDAANGQREGVEDDRQRQGTNIDDISEEERRRQAALPRNPKKRMMEADI</sequence>
<evidence type="ECO:0008006" key="4">
    <source>
        <dbReference type="Google" id="ProtNLM"/>
    </source>
</evidence>
<proteinExistence type="predicted"/>
<comment type="caution">
    <text evidence="2">The sequence shown here is derived from an EMBL/GenBank/DDBJ whole genome shotgun (WGS) entry which is preliminary data.</text>
</comment>
<accession>A0A0H1B6W8</accession>
<keyword evidence="3" id="KW-1185">Reference proteome</keyword>
<dbReference type="EMBL" id="LDEV01002881">
    <property type="protein sequence ID" value="KLJ07199.1"/>
    <property type="molecule type" value="Genomic_DNA"/>
</dbReference>
<gene>
    <name evidence="2" type="ORF">EMPG_17309</name>
</gene>
<dbReference type="STRING" id="2060906.A0A0H1B6W8"/>
<dbReference type="AlphaFoldDB" id="A0A0H1B6W8"/>
<dbReference type="Gene3D" id="3.40.140.10">
    <property type="entry name" value="Cytidine Deaminase, domain 2"/>
    <property type="match status" value="1"/>
</dbReference>
<organism evidence="2 3">
    <name type="scientific">Blastomyces silverae</name>
    <dbReference type="NCBI Taxonomy" id="2060906"/>
    <lineage>
        <taxon>Eukaryota</taxon>
        <taxon>Fungi</taxon>
        <taxon>Dikarya</taxon>
        <taxon>Ascomycota</taxon>
        <taxon>Pezizomycotina</taxon>
        <taxon>Eurotiomycetes</taxon>
        <taxon>Eurotiomycetidae</taxon>
        <taxon>Onygenales</taxon>
        <taxon>Ajellomycetaceae</taxon>
        <taxon>Blastomyces</taxon>
    </lineage>
</organism>
<feature type="region of interest" description="Disordered" evidence="1">
    <location>
        <begin position="101"/>
        <end position="152"/>
    </location>
</feature>
<reference evidence="3" key="1">
    <citation type="journal article" date="2015" name="PLoS Genet.">
        <title>The dynamic genome and transcriptome of the human fungal pathogen Blastomyces and close relative Emmonsia.</title>
        <authorList>
            <person name="Munoz J.F."/>
            <person name="Gauthier G.M."/>
            <person name="Desjardins C.A."/>
            <person name="Gallo J.E."/>
            <person name="Holder J."/>
            <person name="Sullivan T.D."/>
            <person name="Marty A.J."/>
            <person name="Carmen J.C."/>
            <person name="Chen Z."/>
            <person name="Ding L."/>
            <person name="Gujja S."/>
            <person name="Magrini V."/>
            <person name="Misas E."/>
            <person name="Mitreva M."/>
            <person name="Priest M."/>
            <person name="Saif S."/>
            <person name="Whiston E.A."/>
            <person name="Young S."/>
            <person name="Zeng Q."/>
            <person name="Goldman W.E."/>
            <person name="Mardis E.R."/>
            <person name="Taylor J.W."/>
            <person name="McEwen J.G."/>
            <person name="Clay O.K."/>
            <person name="Klein B.S."/>
            <person name="Cuomo C.A."/>
        </authorList>
    </citation>
    <scope>NUCLEOTIDE SEQUENCE [LARGE SCALE GENOMIC DNA]</scope>
    <source>
        <strain evidence="3">UAMH 139</strain>
    </source>
</reference>
<feature type="region of interest" description="Disordered" evidence="1">
    <location>
        <begin position="1"/>
        <end position="55"/>
    </location>
</feature>
<dbReference type="Proteomes" id="UP000053573">
    <property type="component" value="Unassembled WGS sequence"/>
</dbReference>
<protein>
    <recommendedName>
        <fullName evidence="4">CMP/dCMP-type deaminase domain-containing protein</fullName>
    </recommendedName>
</protein>
<evidence type="ECO:0000313" key="3">
    <source>
        <dbReference type="Proteomes" id="UP000053573"/>
    </source>
</evidence>
<evidence type="ECO:0000256" key="1">
    <source>
        <dbReference type="SAM" id="MobiDB-lite"/>
    </source>
</evidence>
<evidence type="ECO:0000313" key="2">
    <source>
        <dbReference type="EMBL" id="KLJ07199.1"/>
    </source>
</evidence>
<dbReference type="Pfam" id="PF18785">
    <property type="entry name" value="Inv-AAD"/>
    <property type="match status" value="1"/>
</dbReference>
<dbReference type="OrthoDB" id="252265at2759"/>
<name>A0A0H1B6W8_9EURO</name>